<accession>A0A6I6JFF9</accession>
<protein>
    <submittedName>
        <fullName evidence="1">DUF4160 domain-containing protein</fullName>
    </submittedName>
</protein>
<dbReference type="AlphaFoldDB" id="A0A6I6JFF9"/>
<dbReference type="EMBL" id="CP046400">
    <property type="protein sequence ID" value="QGY41556.1"/>
    <property type="molecule type" value="Genomic_DNA"/>
</dbReference>
<dbReference type="Proteomes" id="UP000428328">
    <property type="component" value="Chromosome"/>
</dbReference>
<evidence type="ECO:0000313" key="1">
    <source>
        <dbReference type="EMBL" id="QGY41556.1"/>
    </source>
</evidence>
<evidence type="ECO:0000313" key="2">
    <source>
        <dbReference type="Proteomes" id="UP000428328"/>
    </source>
</evidence>
<organism evidence="1 2">
    <name type="scientific">Pseudodesulfovibrio cashew</name>
    <dbReference type="NCBI Taxonomy" id="2678688"/>
    <lineage>
        <taxon>Bacteria</taxon>
        <taxon>Pseudomonadati</taxon>
        <taxon>Thermodesulfobacteriota</taxon>
        <taxon>Desulfovibrionia</taxon>
        <taxon>Desulfovibrionales</taxon>
        <taxon>Desulfovibrionaceae</taxon>
    </lineage>
</organism>
<dbReference type="InterPro" id="IPR025427">
    <property type="entry name" value="DUF4160"/>
</dbReference>
<dbReference type="KEGG" id="psel:GM415_15985"/>
<keyword evidence="2" id="KW-1185">Reference proteome</keyword>
<name>A0A6I6JFF9_9BACT</name>
<gene>
    <name evidence="1" type="ORF">GM415_15985</name>
</gene>
<proteinExistence type="predicted"/>
<dbReference type="Pfam" id="PF13711">
    <property type="entry name" value="DUF4160"/>
    <property type="match status" value="1"/>
</dbReference>
<reference evidence="1 2" key="1">
    <citation type="submission" date="2019-11" db="EMBL/GenBank/DDBJ databases">
        <authorList>
            <person name="Zheng R.K."/>
            <person name="Sun C.M."/>
        </authorList>
    </citation>
    <scope>NUCLEOTIDE SEQUENCE [LARGE SCALE GENOMIC DNA]</scope>
    <source>
        <strain evidence="1 2">SRB007</strain>
    </source>
</reference>
<sequence length="132" mass="14897">MIFYIKMGGRSQMANSTDLELSLKKYLDSFLTRPSRPPRQRNTDFIVLGKNSGFVSGAKVEIRINEHAPPHFHVTINKDSASYAIKDCALLSGGLPQKTQKRLKQWYQNDGREKLIADWNGSRPSDCTVGKI</sequence>